<organism evidence="5 6">
    <name type="scientific">Enterococcus gallinarum</name>
    <dbReference type="NCBI Taxonomy" id="1353"/>
    <lineage>
        <taxon>Bacteria</taxon>
        <taxon>Bacillati</taxon>
        <taxon>Bacillota</taxon>
        <taxon>Bacilli</taxon>
        <taxon>Lactobacillales</taxon>
        <taxon>Enterococcaceae</taxon>
        <taxon>Enterococcus</taxon>
    </lineage>
</organism>
<comment type="caution">
    <text evidence="5">The sequence shown here is derived from an EMBL/GenBank/DDBJ whole genome shotgun (WGS) entry which is preliminary data.</text>
</comment>
<feature type="domain" description="MucBP" evidence="4">
    <location>
        <begin position="613"/>
        <end position="681"/>
    </location>
</feature>
<evidence type="ECO:0000256" key="3">
    <source>
        <dbReference type="SAM" id="Phobius"/>
    </source>
</evidence>
<feature type="compositionally biased region" description="Polar residues" evidence="2">
    <location>
        <begin position="101"/>
        <end position="113"/>
    </location>
</feature>
<dbReference type="NCBIfam" id="TIGR01167">
    <property type="entry name" value="LPXTG_anchor"/>
    <property type="match status" value="1"/>
</dbReference>
<protein>
    <submittedName>
        <fullName evidence="5">MucBP domain-containing protein</fullName>
    </submittedName>
</protein>
<feature type="domain" description="MucBP" evidence="4">
    <location>
        <begin position="385"/>
        <end position="453"/>
    </location>
</feature>
<dbReference type="RefSeq" id="WP_218927450.1">
    <property type="nucleotide sequence ID" value="NZ_JACBYD010000014.1"/>
</dbReference>
<sequence>MFVKQRIKIYLSVIILLSAALGIPAFTVYAESKTMAVLEDAQETQETSVESQTKEKMLAVTSSTTSSTDDLPSSSPVSEQTDNSQKRSEETEQNTDERETQVSTDENSQSSAEIESRAAKVAEAQLKIHVSDSNVNQGISGAYFTFTSVHSGAEYLLVTDINGDISVNVPAGAYMLKQVGTTDQKENYAFTSTGNSIELQPGEVKFLSLYERHITGEYAFGNSPDTIHLPAGGTFDFTTQALGIEAFKLNFSGAIEKSISASQIYPYYSNVDTSVPGSYVAIFMARQATYSVNTTHVVHVIVDPASVGEVTVKYVDTDGNEIHQEQSLTGAVGETYDTTTTDYQLAIDGYTLDSTQLPDNMTGTFSDTAQTVTYIYIKDPIRAADVTVEYVDNEGKEIHESQTLKGNIGEKYDASTPDYQLAIDGYTLDSTQLPDNMTGTFSDTAQTVTYIYTKDPIRAADVTVEYVDNEGKEIHESQTLKGNIGEKYDASTPDYQLAIDGYTLDSTQLPDNMTGTFSENAQTVTYVYIKDPVPAADVMVEYVDNEGNQIHEPQTLSGNIGEKYDVSTPTYQLTIDGYTLDTNQLPDNMTGVFSDTAQTVTYVYIKDPVPAADVTIEYVDSEGNQLHESQILKGNIGEKYDASTPTYQLTIDGYTLDATQLPDNITGVFSDTAQTVTYVYTKDPVPAADVTIKYVDSEGKEIHESQAISGKIGEKYDASTPDYQLTIDGYTLDTTQLPDKMTGTFSDTAQTVTYVYTKDPVPAADVMIKYVDNEGKEIHKSKTLTGNIGEKYDASTPTYQLTIDGYTLNTTQLPDNMTGTFSDTAQTVTYTYTKNPFLAADVTVKYVDNEGNQLHESQTLKGNIGDKYDASKPDYQLPIDGYTLDTNRLPDNMTGTFNETEQTVTYVYTKNTLQIIDNSKQVTSNTKTENNNIKTNLKVTTARTAKTTSTAQRTLPQTNEKSNGYLFLGLGLTSFVGWVLWRRK</sequence>
<name>A0ABD4ZNP0_ENTGA</name>
<dbReference type="Pfam" id="PF06458">
    <property type="entry name" value="MucBP"/>
    <property type="match status" value="8"/>
</dbReference>
<dbReference type="InterPro" id="IPR009459">
    <property type="entry name" value="MucBP_dom"/>
</dbReference>
<evidence type="ECO:0000313" key="5">
    <source>
        <dbReference type="EMBL" id="MDL4934352.1"/>
    </source>
</evidence>
<reference evidence="5 6" key="1">
    <citation type="submission" date="2023-06" db="EMBL/GenBank/DDBJ databases">
        <title>Acute promotion of culturable opportunistic pathogens and persistent increase of antibiotic resistance following antibiotic exposure in mouse gut microbiota.</title>
        <authorList>
            <person name="Li L."/>
            <person name="Wang B."/>
            <person name="Sun Y."/>
            <person name="Wang M."/>
            <person name="Xu H."/>
        </authorList>
    </citation>
    <scope>NUCLEOTIDE SEQUENCE [LARGE SCALE GENOMIC DNA]</scope>
    <source>
        <strain evidence="5 6">CRI2_2</strain>
    </source>
</reference>
<feature type="domain" description="MucBP" evidence="4">
    <location>
        <begin position="841"/>
        <end position="909"/>
    </location>
</feature>
<keyword evidence="3" id="KW-0812">Transmembrane</keyword>
<feature type="domain" description="MucBP" evidence="4">
    <location>
        <begin position="461"/>
        <end position="528"/>
    </location>
</feature>
<dbReference type="EMBL" id="JASUBT010000001">
    <property type="protein sequence ID" value="MDL4934352.1"/>
    <property type="molecule type" value="Genomic_DNA"/>
</dbReference>
<feature type="domain" description="MucBP" evidence="4">
    <location>
        <begin position="537"/>
        <end position="604"/>
    </location>
</feature>
<feature type="compositionally biased region" description="Low complexity" evidence="2">
    <location>
        <begin position="60"/>
        <end position="78"/>
    </location>
</feature>
<keyword evidence="1" id="KW-0677">Repeat</keyword>
<evidence type="ECO:0000313" key="6">
    <source>
        <dbReference type="Proteomes" id="UP001241571"/>
    </source>
</evidence>
<feature type="domain" description="MucBP" evidence="4">
    <location>
        <begin position="689"/>
        <end position="757"/>
    </location>
</feature>
<gene>
    <name evidence="5" type="ORF">QRX88_01320</name>
</gene>
<feature type="transmembrane region" description="Helical" evidence="3">
    <location>
        <begin position="964"/>
        <end position="981"/>
    </location>
</feature>
<accession>A0ABD4ZNP0</accession>
<dbReference type="Proteomes" id="UP001241571">
    <property type="component" value="Unassembled WGS sequence"/>
</dbReference>
<evidence type="ECO:0000256" key="1">
    <source>
        <dbReference type="ARBA" id="ARBA00022737"/>
    </source>
</evidence>
<feature type="compositionally biased region" description="Basic and acidic residues" evidence="2">
    <location>
        <begin position="84"/>
        <end position="100"/>
    </location>
</feature>
<evidence type="ECO:0000256" key="2">
    <source>
        <dbReference type="SAM" id="MobiDB-lite"/>
    </source>
</evidence>
<feature type="region of interest" description="Disordered" evidence="2">
    <location>
        <begin position="45"/>
        <end position="116"/>
    </location>
</feature>
<keyword evidence="3" id="KW-0472">Membrane</keyword>
<feature type="domain" description="MucBP" evidence="4">
    <location>
        <begin position="310"/>
        <end position="376"/>
    </location>
</feature>
<proteinExistence type="predicted"/>
<feature type="domain" description="MucBP" evidence="4">
    <location>
        <begin position="765"/>
        <end position="833"/>
    </location>
</feature>
<keyword evidence="3" id="KW-1133">Transmembrane helix</keyword>
<dbReference type="AlphaFoldDB" id="A0ABD4ZNP0"/>
<evidence type="ECO:0000259" key="4">
    <source>
        <dbReference type="Pfam" id="PF06458"/>
    </source>
</evidence>